<feature type="compositionally biased region" description="Polar residues" evidence="1">
    <location>
        <begin position="23"/>
        <end position="40"/>
    </location>
</feature>
<feature type="signal peptide" evidence="2">
    <location>
        <begin position="1"/>
        <end position="21"/>
    </location>
</feature>
<reference evidence="3" key="1">
    <citation type="journal article" date="2014" name="Int. J. Syst. Evol. Microbiol.">
        <title>Complete genome sequence of Corynebacterium casei LMG S-19264T (=DSM 44701T), isolated from a smear-ripened cheese.</title>
        <authorList>
            <consortium name="US DOE Joint Genome Institute (JGI-PGF)"/>
            <person name="Walter F."/>
            <person name="Albersmeier A."/>
            <person name="Kalinowski J."/>
            <person name="Ruckert C."/>
        </authorList>
    </citation>
    <scope>NUCLEOTIDE SEQUENCE</scope>
    <source>
        <strain evidence="3">JCM 14719</strain>
    </source>
</reference>
<comment type="caution">
    <text evidence="3">The sequence shown here is derived from an EMBL/GenBank/DDBJ whole genome shotgun (WGS) entry which is preliminary data.</text>
</comment>
<feature type="region of interest" description="Disordered" evidence="1">
    <location>
        <begin position="22"/>
        <end position="47"/>
    </location>
</feature>
<dbReference type="EMBL" id="BMOF01000042">
    <property type="protein sequence ID" value="GGK04763.1"/>
    <property type="molecule type" value="Genomic_DNA"/>
</dbReference>
<feature type="chain" id="PRO_5035281252" description="Sporulation protein" evidence="2">
    <location>
        <begin position="22"/>
        <end position="151"/>
    </location>
</feature>
<organism evidence="3 4">
    <name type="scientific">Calditerricola satsumensis</name>
    <dbReference type="NCBI Taxonomy" id="373054"/>
    <lineage>
        <taxon>Bacteria</taxon>
        <taxon>Bacillati</taxon>
        <taxon>Bacillota</taxon>
        <taxon>Bacilli</taxon>
        <taxon>Bacillales</taxon>
        <taxon>Bacillaceae</taxon>
        <taxon>Calditerricola</taxon>
    </lineage>
</organism>
<sequence length="151" mass="16925">MRTLLLLAVSILLLVGCNDKAQPENTSTKGQGQATAQTVPQEPAFDRRGAERAEAIAKRVRGVDQAVAVVMDRQISIAAKVSGFQRFRLKAIRRDVHHRLKASFPGHEIHVTTDKKLFWELEKLKAKVDRGAVSFRQVKQQVEKINKDMKG</sequence>
<keyword evidence="2" id="KW-0732">Signal</keyword>
<dbReference type="Proteomes" id="UP000637720">
    <property type="component" value="Unassembled WGS sequence"/>
</dbReference>
<name>A0A8J3FFH0_9BACI</name>
<dbReference type="AlphaFoldDB" id="A0A8J3FFH0"/>
<evidence type="ECO:0000256" key="2">
    <source>
        <dbReference type="SAM" id="SignalP"/>
    </source>
</evidence>
<evidence type="ECO:0000256" key="1">
    <source>
        <dbReference type="SAM" id="MobiDB-lite"/>
    </source>
</evidence>
<evidence type="ECO:0000313" key="4">
    <source>
        <dbReference type="Proteomes" id="UP000637720"/>
    </source>
</evidence>
<protein>
    <recommendedName>
        <fullName evidence="5">Sporulation protein</fullName>
    </recommendedName>
</protein>
<evidence type="ECO:0000313" key="3">
    <source>
        <dbReference type="EMBL" id="GGK04763.1"/>
    </source>
</evidence>
<dbReference type="Pfam" id="PF09580">
    <property type="entry name" value="Spore_YhcN_YlaJ"/>
    <property type="match status" value="1"/>
</dbReference>
<keyword evidence="4" id="KW-1185">Reference proteome</keyword>
<proteinExistence type="predicted"/>
<dbReference type="InterPro" id="IPR019076">
    <property type="entry name" value="Spore_lipoprot_YhcN/YlaJ-like"/>
</dbReference>
<accession>A0A8J3FFH0</accession>
<gene>
    <name evidence="3" type="ORF">GCM10007043_18520</name>
</gene>
<evidence type="ECO:0008006" key="5">
    <source>
        <dbReference type="Google" id="ProtNLM"/>
    </source>
</evidence>
<reference evidence="3" key="2">
    <citation type="submission" date="2020-09" db="EMBL/GenBank/DDBJ databases">
        <authorList>
            <person name="Sun Q."/>
            <person name="Ohkuma M."/>
        </authorList>
    </citation>
    <scope>NUCLEOTIDE SEQUENCE</scope>
    <source>
        <strain evidence="3">JCM 14719</strain>
    </source>
</reference>
<dbReference type="PROSITE" id="PS51257">
    <property type="entry name" value="PROKAR_LIPOPROTEIN"/>
    <property type="match status" value="1"/>
</dbReference>